<accession>A0A6J7JU48</accession>
<proteinExistence type="predicted"/>
<dbReference type="AlphaFoldDB" id="A0A6J7JU48"/>
<reference evidence="2" key="1">
    <citation type="submission" date="2020-05" db="EMBL/GenBank/DDBJ databases">
        <authorList>
            <person name="Chiriac C."/>
            <person name="Salcher M."/>
            <person name="Ghai R."/>
            <person name="Kavagutti S V."/>
        </authorList>
    </citation>
    <scope>NUCLEOTIDE SEQUENCE</scope>
</reference>
<keyword evidence="1" id="KW-0472">Membrane</keyword>
<dbReference type="EMBL" id="CAFBNP010000010">
    <property type="protein sequence ID" value="CAB4946423.1"/>
    <property type="molecule type" value="Genomic_DNA"/>
</dbReference>
<feature type="transmembrane region" description="Helical" evidence="1">
    <location>
        <begin position="38"/>
        <end position="60"/>
    </location>
</feature>
<organism evidence="2">
    <name type="scientific">freshwater metagenome</name>
    <dbReference type="NCBI Taxonomy" id="449393"/>
    <lineage>
        <taxon>unclassified sequences</taxon>
        <taxon>metagenomes</taxon>
        <taxon>ecological metagenomes</taxon>
    </lineage>
</organism>
<evidence type="ECO:0000256" key="1">
    <source>
        <dbReference type="SAM" id="Phobius"/>
    </source>
</evidence>
<name>A0A6J7JU48_9ZZZZ</name>
<evidence type="ECO:0000313" key="2">
    <source>
        <dbReference type="EMBL" id="CAB4946423.1"/>
    </source>
</evidence>
<keyword evidence="1" id="KW-1133">Transmembrane helix</keyword>
<keyword evidence="1" id="KW-0812">Transmembrane</keyword>
<protein>
    <submittedName>
        <fullName evidence="2">Unannotated protein</fullName>
    </submittedName>
</protein>
<sequence>MAIEKFKKFSKRENEDEYFEYTDDPDFEEVQPRGGRRLFAFSFYGALVALGVTFGANIVIGSGGGTGIQFGQGITQTVTCAGNVNITLTPYAGFQNASGGGFFGLDSIILENVHQSCVGDDFIIKVWSNTSNSPLVLSDSATSVSTYQTFTSTRFYWSDSVTVRTMGSQYTDVELLNDTSTSTDFTSNSTAFQITFDPDTVANFADAKDIYKITLETAPNTGATS</sequence>
<gene>
    <name evidence="2" type="ORF">UFOPK3828_00128</name>
</gene>